<name>A0A327YIY5_9FLAO</name>
<evidence type="ECO:0000256" key="6">
    <source>
        <dbReference type="ARBA" id="ARBA00022989"/>
    </source>
</evidence>
<keyword evidence="2 8" id="KW-0813">Transport</keyword>
<keyword evidence="6 9" id="KW-1133">Transmembrane helix</keyword>
<dbReference type="PROSITE" id="PS01023">
    <property type="entry name" value="PTR2_2"/>
    <property type="match status" value="1"/>
</dbReference>
<organism evidence="10 11">
    <name type="scientific">Flavobacterium aquaticum</name>
    <dbReference type="NCBI Taxonomy" id="1236486"/>
    <lineage>
        <taxon>Bacteria</taxon>
        <taxon>Pseudomonadati</taxon>
        <taxon>Bacteroidota</taxon>
        <taxon>Flavobacteriia</taxon>
        <taxon>Flavobacteriales</taxon>
        <taxon>Flavobacteriaceae</taxon>
        <taxon>Flavobacterium</taxon>
    </lineage>
</organism>
<feature type="transmembrane region" description="Helical" evidence="9">
    <location>
        <begin position="102"/>
        <end position="120"/>
    </location>
</feature>
<dbReference type="Pfam" id="PF00854">
    <property type="entry name" value="PTR2"/>
    <property type="match status" value="2"/>
</dbReference>
<evidence type="ECO:0000256" key="2">
    <source>
        <dbReference type="ARBA" id="ARBA00022448"/>
    </source>
</evidence>
<evidence type="ECO:0000256" key="7">
    <source>
        <dbReference type="ARBA" id="ARBA00023136"/>
    </source>
</evidence>
<dbReference type="NCBIfam" id="TIGR00924">
    <property type="entry name" value="yjdL_sub1_fam"/>
    <property type="match status" value="1"/>
</dbReference>
<evidence type="ECO:0000313" key="11">
    <source>
        <dbReference type="Proteomes" id="UP000249620"/>
    </source>
</evidence>
<dbReference type="InterPro" id="IPR036259">
    <property type="entry name" value="MFS_trans_sf"/>
</dbReference>
<dbReference type="Proteomes" id="UP000249620">
    <property type="component" value="Unassembled WGS sequence"/>
</dbReference>
<keyword evidence="7 9" id="KW-0472">Membrane</keyword>
<dbReference type="PANTHER" id="PTHR23517">
    <property type="entry name" value="RESISTANCE PROTEIN MDTM, PUTATIVE-RELATED-RELATED"/>
    <property type="match status" value="1"/>
</dbReference>
<evidence type="ECO:0000256" key="1">
    <source>
        <dbReference type="ARBA" id="ARBA00004651"/>
    </source>
</evidence>
<keyword evidence="4 8" id="KW-0812">Transmembrane</keyword>
<dbReference type="InterPro" id="IPR050171">
    <property type="entry name" value="MFS_Transporters"/>
</dbReference>
<evidence type="ECO:0000256" key="9">
    <source>
        <dbReference type="SAM" id="Phobius"/>
    </source>
</evidence>
<dbReference type="GO" id="GO:1904680">
    <property type="term" value="F:peptide transmembrane transporter activity"/>
    <property type="evidence" value="ECO:0007669"/>
    <property type="project" value="InterPro"/>
</dbReference>
<comment type="caution">
    <text evidence="10">The sequence shown here is derived from an EMBL/GenBank/DDBJ whole genome shotgun (WGS) entry which is preliminary data.</text>
</comment>
<reference evidence="10 11" key="1">
    <citation type="submission" date="2018-06" db="EMBL/GenBank/DDBJ databases">
        <title>Genomic Encyclopedia of Type Strains, Phase III (KMG-III): the genomes of soil and plant-associated and newly described type strains.</title>
        <authorList>
            <person name="Whitman W."/>
        </authorList>
    </citation>
    <scope>NUCLEOTIDE SEQUENCE [LARGE SCALE GENOMIC DNA]</scope>
    <source>
        <strain evidence="10 11">CGMCC 1.12398</strain>
    </source>
</reference>
<dbReference type="PANTHER" id="PTHR23517:SF15">
    <property type="entry name" value="PROTON-DEPENDENT OLIGOPEPTIDE FAMILY TRANSPORT PROTEIN"/>
    <property type="match status" value="1"/>
</dbReference>
<keyword evidence="5" id="KW-0571">Peptide transport</keyword>
<evidence type="ECO:0000256" key="5">
    <source>
        <dbReference type="ARBA" id="ARBA00022856"/>
    </source>
</evidence>
<dbReference type="AlphaFoldDB" id="A0A327YIY5"/>
<feature type="transmembrane region" description="Helical" evidence="9">
    <location>
        <begin position="51"/>
        <end position="70"/>
    </location>
</feature>
<feature type="transmembrane region" description="Helical" evidence="9">
    <location>
        <begin position="141"/>
        <end position="162"/>
    </location>
</feature>
<comment type="subcellular location">
    <subcellularLocation>
        <location evidence="1">Cell membrane</location>
        <topology evidence="1">Multi-pass membrane protein</topology>
    </subcellularLocation>
    <subcellularLocation>
        <location evidence="8">Membrane</location>
        <topology evidence="8">Multi-pass membrane protein</topology>
    </subcellularLocation>
</comment>
<feature type="transmembrane region" description="Helical" evidence="9">
    <location>
        <begin position="520"/>
        <end position="539"/>
    </location>
</feature>
<dbReference type="Gene3D" id="1.20.1250.20">
    <property type="entry name" value="MFS general substrate transporter like domains"/>
    <property type="match status" value="2"/>
</dbReference>
<proteinExistence type="inferred from homology"/>
<dbReference type="SUPFAM" id="SSF103473">
    <property type="entry name" value="MFS general substrate transporter"/>
    <property type="match status" value="2"/>
</dbReference>
<dbReference type="InterPro" id="IPR005279">
    <property type="entry name" value="Dipep/tripep_permease"/>
</dbReference>
<feature type="transmembrane region" description="Helical" evidence="9">
    <location>
        <begin position="168"/>
        <end position="188"/>
    </location>
</feature>
<dbReference type="GO" id="GO:0005886">
    <property type="term" value="C:plasma membrane"/>
    <property type="evidence" value="ECO:0007669"/>
    <property type="project" value="UniProtKB-SubCell"/>
</dbReference>
<gene>
    <name evidence="10" type="ORF">B0I03_10688</name>
</gene>
<dbReference type="OrthoDB" id="9772725at2"/>
<feature type="transmembrane region" description="Helical" evidence="9">
    <location>
        <begin position="277"/>
        <end position="295"/>
    </location>
</feature>
<evidence type="ECO:0000313" key="10">
    <source>
        <dbReference type="EMBL" id="RAK20978.1"/>
    </source>
</evidence>
<feature type="transmembrane region" description="Helical" evidence="9">
    <location>
        <begin position="21"/>
        <end position="39"/>
    </location>
</feature>
<feature type="transmembrane region" description="Helical" evidence="9">
    <location>
        <begin position="209"/>
        <end position="231"/>
    </location>
</feature>
<evidence type="ECO:0000256" key="8">
    <source>
        <dbReference type="RuleBase" id="RU003755"/>
    </source>
</evidence>
<feature type="transmembrane region" description="Helical" evidence="9">
    <location>
        <begin position="251"/>
        <end position="270"/>
    </location>
</feature>
<dbReference type="CDD" id="cd17346">
    <property type="entry name" value="MFS_DtpA_like"/>
    <property type="match status" value="1"/>
</dbReference>
<feature type="transmembrane region" description="Helical" evidence="9">
    <location>
        <begin position="481"/>
        <end position="500"/>
    </location>
</feature>
<feature type="transmembrane region" description="Helical" evidence="9">
    <location>
        <begin position="422"/>
        <end position="444"/>
    </location>
</feature>
<keyword evidence="11" id="KW-1185">Reference proteome</keyword>
<evidence type="ECO:0000256" key="4">
    <source>
        <dbReference type="ARBA" id="ARBA00022692"/>
    </source>
</evidence>
<dbReference type="EMBL" id="QLMI01000006">
    <property type="protein sequence ID" value="RAK20978.1"/>
    <property type="molecule type" value="Genomic_DNA"/>
</dbReference>
<feature type="transmembrane region" description="Helical" evidence="9">
    <location>
        <begin position="450"/>
        <end position="469"/>
    </location>
</feature>
<dbReference type="InterPro" id="IPR018456">
    <property type="entry name" value="PTR2_symporter_CS"/>
</dbReference>
<evidence type="ECO:0000256" key="3">
    <source>
        <dbReference type="ARBA" id="ARBA00022475"/>
    </source>
</evidence>
<sequence>MWKSHPKALPYLFLSEMWERFGYYLMIGIFTLYLKDVEAGFAMTEKEASDLYGTFIALVFLTPFIGGLVADRYWGYKKSIVIGGIMMGAGYFMMGIHDITMLYIAMTLVIVGNGFFKPNISTLLGNFYTEDQYKDKKDEGYNIFYMGINVGAFICNFFGAALQILLGWQYAFMAAGVGMFVGVIVFLLGTKHYGDKTEKKGVQAGDMPFWKIVMFILVPSAVFGVIGWLLKGVTSEANPSGYIFGSDSTDAFIFACIPVIFFYGSLYFKAKVEDKRPIGALLTIFAVVILFWAVFKLNGSALTTWADRYTDREITGTTQTVFNGLKLAKEVEYKKDTVELYDASFRIQKVDGEVQKTVDYPVYFRNVAKDKLPEEGSKVSLWATNLSQSINPGWVIILTPLVVAFFTFLRSRKKEPSTPTKIAFGLLISALSVLVMIAAVNMGANGTEKVSVWWLVANYGVITIGELFLSPMGLSVVSKLSPTNITSLMMGGWFLSTSIGNKLSGVLASLWDTYDNKQDFFWVNFGLLMFATLLMFILLKQLNKVMQEKGIH</sequence>
<feature type="transmembrane region" description="Helical" evidence="9">
    <location>
        <begin position="392"/>
        <end position="410"/>
    </location>
</feature>
<dbReference type="RefSeq" id="WP_111567370.1">
    <property type="nucleotide sequence ID" value="NZ_QLMI01000006.1"/>
</dbReference>
<keyword evidence="5" id="KW-0653">Protein transport</keyword>
<dbReference type="GO" id="GO:0006857">
    <property type="term" value="P:oligopeptide transport"/>
    <property type="evidence" value="ECO:0007669"/>
    <property type="project" value="InterPro"/>
</dbReference>
<comment type="similarity">
    <text evidence="8">Belongs to the major facilitator superfamily. Proton-dependent oligopeptide transporter (POT/PTR) (TC 2.A.17) family.</text>
</comment>
<keyword evidence="3" id="KW-1003">Cell membrane</keyword>
<feature type="transmembrane region" description="Helical" evidence="9">
    <location>
        <begin position="79"/>
        <end position="96"/>
    </location>
</feature>
<accession>A0A327YIY5</accession>
<dbReference type="InterPro" id="IPR000109">
    <property type="entry name" value="POT_fam"/>
</dbReference>
<protein>
    <submittedName>
        <fullName evidence="10">POT family proton-dependent oligopeptide transporter</fullName>
    </submittedName>
</protein>